<evidence type="ECO:0000313" key="2">
    <source>
        <dbReference type="EMBL" id="KAJ7312749.1"/>
    </source>
</evidence>
<feature type="compositionally biased region" description="Low complexity" evidence="1">
    <location>
        <begin position="268"/>
        <end position="282"/>
    </location>
</feature>
<comment type="caution">
    <text evidence="2">The sequence shown here is derived from an EMBL/GenBank/DDBJ whole genome shotgun (WGS) entry which is preliminary data.</text>
</comment>
<dbReference type="AlphaFoldDB" id="A0AAD6Z9I1"/>
<evidence type="ECO:0000313" key="3">
    <source>
        <dbReference type="Proteomes" id="UP001218218"/>
    </source>
</evidence>
<gene>
    <name evidence="2" type="ORF">DFH08DRAFT_821910</name>
</gene>
<feature type="compositionally biased region" description="Basic and acidic residues" evidence="1">
    <location>
        <begin position="238"/>
        <end position="248"/>
    </location>
</feature>
<feature type="region of interest" description="Disordered" evidence="1">
    <location>
        <begin position="306"/>
        <end position="331"/>
    </location>
</feature>
<feature type="region of interest" description="Disordered" evidence="1">
    <location>
        <begin position="438"/>
        <end position="532"/>
    </location>
</feature>
<name>A0AAD6Z9I1_9AGAR</name>
<accession>A0AAD6Z9I1</accession>
<feature type="region of interest" description="Disordered" evidence="1">
    <location>
        <begin position="170"/>
        <end position="189"/>
    </location>
</feature>
<proteinExistence type="predicted"/>
<organism evidence="2 3">
    <name type="scientific">Mycena albidolilacea</name>
    <dbReference type="NCBI Taxonomy" id="1033008"/>
    <lineage>
        <taxon>Eukaryota</taxon>
        <taxon>Fungi</taxon>
        <taxon>Dikarya</taxon>
        <taxon>Basidiomycota</taxon>
        <taxon>Agaricomycotina</taxon>
        <taxon>Agaricomycetes</taxon>
        <taxon>Agaricomycetidae</taxon>
        <taxon>Agaricales</taxon>
        <taxon>Marasmiineae</taxon>
        <taxon>Mycenaceae</taxon>
        <taxon>Mycena</taxon>
    </lineage>
</organism>
<dbReference type="Proteomes" id="UP001218218">
    <property type="component" value="Unassembled WGS sequence"/>
</dbReference>
<dbReference type="EMBL" id="JARIHO010000070">
    <property type="protein sequence ID" value="KAJ7312749.1"/>
    <property type="molecule type" value="Genomic_DNA"/>
</dbReference>
<protein>
    <submittedName>
        <fullName evidence="2">Uncharacterized protein</fullName>
    </submittedName>
</protein>
<feature type="region of interest" description="Disordered" evidence="1">
    <location>
        <begin position="204"/>
        <end position="291"/>
    </location>
</feature>
<evidence type="ECO:0000256" key="1">
    <source>
        <dbReference type="SAM" id="MobiDB-lite"/>
    </source>
</evidence>
<sequence>MAYPLPFIADGKFISTADHDKHPNKQWWIVDEVGLFSSRTYALQHAPQGLPTLSCHMTRAHANTHWQRICSEQDHRANEPLCAADRERDIRAHERAQWVVLADQELARDLLEIEEDHQRRTGYQAAADANFELELESLFFWFEDLKLQRPAPPPSRPSGHSILGAARRQKYEKPALRATCKPKHQTPAREEIVANREDTDFAESNADAHPHTTDLSPSPPPPTLAVGSGGSTHAPPKRMPDVKSDMHRTTPTIAPSSPAVKSLKSSTRTRTPATRPEATPQTKTEAPTPKIKIKTEAPVPDIKVEAPTPALKTGPRTRPLIASSNTRKHDVTAEAPTPILKTGPRTRPLIASSNVREHDARAEVPTPAIKAGSHARPLIVNSKAHEPDMGEPRAERKSTRMHLAKSEGWAHTQREFGQAVTHAHALHVNRPAPLLESDEEDLAAGKESALPTRTRASHIERPAPLFENDESNKAASDRSASPAPTPTSPMEHPASYAPRIPITYQNSTWLMRPSSPSPPAAPSNHKRTISPETTLPVVMIDSDSAPTSPDTSTISRSVSSVSSLSLSSSSPTAVSVQAGKRQKLVMLPAAHMESASAPLAAASSSRPLIFVNQSTRATYRSYKVAIDAMAVDESVVPMDLEEATKMISAAGDR</sequence>
<reference evidence="2" key="1">
    <citation type="submission" date="2023-03" db="EMBL/GenBank/DDBJ databases">
        <title>Massive genome expansion in bonnet fungi (Mycena s.s.) driven by repeated elements and novel gene families across ecological guilds.</title>
        <authorList>
            <consortium name="Lawrence Berkeley National Laboratory"/>
            <person name="Harder C.B."/>
            <person name="Miyauchi S."/>
            <person name="Viragh M."/>
            <person name="Kuo A."/>
            <person name="Thoen E."/>
            <person name="Andreopoulos B."/>
            <person name="Lu D."/>
            <person name="Skrede I."/>
            <person name="Drula E."/>
            <person name="Henrissat B."/>
            <person name="Morin E."/>
            <person name="Kohler A."/>
            <person name="Barry K."/>
            <person name="LaButti K."/>
            <person name="Morin E."/>
            <person name="Salamov A."/>
            <person name="Lipzen A."/>
            <person name="Mereny Z."/>
            <person name="Hegedus B."/>
            <person name="Baldrian P."/>
            <person name="Stursova M."/>
            <person name="Weitz H."/>
            <person name="Taylor A."/>
            <person name="Grigoriev I.V."/>
            <person name="Nagy L.G."/>
            <person name="Martin F."/>
            <person name="Kauserud H."/>
        </authorList>
    </citation>
    <scope>NUCLEOTIDE SEQUENCE</scope>
    <source>
        <strain evidence="2">CBHHK002</strain>
    </source>
</reference>
<keyword evidence="3" id="KW-1185">Reference proteome</keyword>